<dbReference type="SMART" id="SM00465">
    <property type="entry name" value="GIYc"/>
    <property type="match status" value="1"/>
</dbReference>
<dbReference type="KEGG" id="amob:HG15A2_44750"/>
<dbReference type="OrthoDB" id="9807770at2"/>
<dbReference type="SUPFAM" id="SSF82771">
    <property type="entry name" value="GIY-YIG endonuclease"/>
    <property type="match status" value="1"/>
</dbReference>
<evidence type="ECO:0000313" key="3">
    <source>
        <dbReference type="EMBL" id="QDT01133.1"/>
    </source>
</evidence>
<dbReference type="Gene3D" id="3.40.1440.10">
    <property type="entry name" value="GIY-YIG endonuclease"/>
    <property type="match status" value="1"/>
</dbReference>
<name>A0A517N1X7_9BACT</name>
<dbReference type="RefSeq" id="WP_145063104.1">
    <property type="nucleotide sequence ID" value="NZ_CP036263.1"/>
</dbReference>
<keyword evidence="4" id="KW-1185">Reference proteome</keyword>
<gene>
    <name evidence="3" type="ORF">HG15A2_44750</name>
</gene>
<evidence type="ECO:0000313" key="4">
    <source>
        <dbReference type="Proteomes" id="UP000319852"/>
    </source>
</evidence>
<accession>A0A517N1X7</accession>
<dbReference type="Proteomes" id="UP000319852">
    <property type="component" value="Chromosome"/>
</dbReference>
<dbReference type="Pfam" id="PF01541">
    <property type="entry name" value="GIY-YIG"/>
    <property type="match status" value="1"/>
</dbReference>
<organism evidence="3 4">
    <name type="scientific">Adhaeretor mobilis</name>
    <dbReference type="NCBI Taxonomy" id="1930276"/>
    <lineage>
        <taxon>Bacteria</taxon>
        <taxon>Pseudomonadati</taxon>
        <taxon>Planctomycetota</taxon>
        <taxon>Planctomycetia</taxon>
        <taxon>Pirellulales</taxon>
        <taxon>Lacipirellulaceae</taxon>
        <taxon>Adhaeretor</taxon>
    </lineage>
</organism>
<dbReference type="PROSITE" id="PS50164">
    <property type="entry name" value="GIY_YIG"/>
    <property type="match status" value="1"/>
</dbReference>
<evidence type="ECO:0000256" key="1">
    <source>
        <dbReference type="ARBA" id="ARBA00007435"/>
    </source>
</evidence>
<protein>
    <submittedName>
        <fullName evidence="3">GIY-YIG nuclease superfamily protein</fullName>
    </submittedName>
</protein>
<dbReference type="InterPro" id="IPR050190">
    <property type="entry name" value="UPF0213_domain"/>
</dbReference>
<dbReference type="PANTHER" id="PTHR34477">
    <property type="entry name" value="UPF0213 PROTEIN YHBQ"/>
    <property type="match status" value="1"/>
</dbReference>
<dbReference type="InterPro" id="IPR000305">
    <property type="entry name" value="GIY-YIG_endonuc"/>
</dbReference>
<comment type="similarity">
    <text evidence="1">Belongs to the UPF0213 family.</text>
</comment>
<dbReference type="AlphaFoldDB" id="A0A517N1X7"/>
<evidence type="ECO:0000259" key="2">
    <source>
        <dbReference type="PROSITE" id="PS50164"/>
    </source>
</evidence>
<sequence length="99" mass="12047">MREYYTYILANKNRRLYVGVTGNLEQRIYQHKYKLVEGFAKKYGMTSLVWYERFHDVNEAIEAEKRIKGWRREKKLALIKEVNPDWLDLATDWGIEYQP</sequence>
<reference evidence="3 4" key="1">
    <citation type="submission" date="2019-02" db="EMBL/GenBank/DDBJ databases">
        <title>Deep-cultivation of Planctomycetes and their phenomic and genomic characterization uncovers novel biology.</title>
        <authorList>
            <person name="Wiegand S."/>
            <person name="Jogler M."/>
            <person name="Boedeker C."/>
            <person name="Pinto D."/>
            <person name="Vollmers J."/>
            <person name="Rivas-Marin E."/>
            <person name="Kohn T."/>
            <person name="Peeters S.H."/>
            <person name="Heuer A."/>
            <person name="Rast P."/>
            <person name="Oberbeckmann S."/>
            <person name="Bunk B."/>
            <person name="Jeske O."/>
            <person name="Meyerdierks A."/>
            <person name="Storesund J.E."/>
            <person name="Kallscheuer N."/>
            <person name="Luecker S."/>
            <person name="Lage O.M."/>
            <person name="Pohl T."/>
            <person name="Merkel B.J."/>
            <person name="Hornburger P."/>
            <person name="Mueller R.-W."/>
            <person name="Bruemmer F."/>
            <person name="Labrenz M."/>
            <person name="Spormann A.M."/>
            <person name="Op den Camp H."/>
            <person name="Overmann J."/>
            <person name="Amann R."/>
            <person name="Jetten M.S.M."/>
            <person name="Mascher T."/>
            <person name="Medema M.H."/>
            <person name="Devos D.P."/>
            <person name="Kaster A.-K."/>
            <person name="Ovreas L."/>
            <person name="Rohde M."/>
            <person name="Galperin M.Y."/>
            <person name="Jogler C."/>
        </authorList>
    </citation>
    <scope>NUCLEOTIDE SEQUENCE [LARGE SCALE GENOMIC DNA]</scope>
    <source>
        <strain evidence="3 4">HG15A2</strain>
    </source>
</reference>
<dbReference type="CDD" id="cd10448">
    <property type="entry name" value="GIY-YIG_unchar_3"/>
    <property type="match status" value="1"/>
</dbReference>
<feature type="domain" description="GIY-YIG" evidence="2">
    <location>
        <begin position="2"/>
        <end position="77"/>
    </location>
</feature>
<dbReference type="EMBL" id="CP036263">
    <property type="protein sequence ID" value="QDT01133.1"/>
    <property type="molecule type" value="Genomic_DNA"/>
</dbReference>
<proteinExistence type="inferred from homology"/>
<dbReference type="PANTHER" id="PTHR34477:SF5">
    <property type="entry name" value="BSL5627 PROTEIN"/>
    <property type="match status" value="1"/>
</dbReference>
<dbReference type="InterPro" id="IPR035901">
    <property type="entry name" value="GIY-YIG_endonuc_sf"/>
</dbReference>